<name>A0A1A2NIX1_MYCSD</name>
<feature type="domain" description="DUF2249" evidence="2">
    <location>
        <begin position="197"/>
        <end position="266"/>
    </location>
</feature>
<evidence type="ECO:0000313" key="4">
    <source>
        <dbReference type="Proteomes" id="UP000093943"/>
    </source>
</evidence>
<organism evidence="3 4">
    <name type="scientific">Mycolicibacter sinensis (strain JDM601)</name>
    <name type="common">Mycobacterium sinense</name>
    <dbReference type="NCBI Taxonomy" id="875328"/>
    <lineage>
        <taxon>Bacteria</taxon>
        <taxon>Bacillati</taxon>
        <taxon>Actinomycetota</taxon>
        <taxon>Actinomycetes</taxon>
        <taxon>Mycobacteriales</taxon>
        <taxon>Mycobacteriaceae</taxon>
        <taxon>Mycolicibacter</taxon>
    </lineage>
</organism>
<dbReference type="EMBL" id="LZKG01000042">
    <property type="protein sequence ID" value="OBI32262.1"/>
    <property type="molecule type" value="Genomic_DNA"/>
</dbReference>
<dbReference type="Pfam" id="PF10006">
    <property type="entry name" value="DUF2249"/>
    <property type="match status" value="1"/>
</dbReference>
<sequence length="267" mass="27731">MTTNDVVVATSAADSAAVDEVRSRYAELLGRQAALGAAVFAAVGTAGPGFDDAHRAVQAFIEQGVRPQLRAAVEIIYPASAGVERSRLLIEGLLGETQLIEQAAARISRDIDRVQIAAHVEALRVLLEALLGKIADLLMPALAEASGVSLADLAAQLPAIPAEPAQAAQSGAAGDGHGGHGGHGGCGCGEQDEEMPELDVREIPHAIRHATVFGAFDAVPIGGSMLLVAPHDPIPLLHQLAERSGGRLAVGYEERGPEAWRLRLTRV</sequence>
<feature type="region of interest" description="Disordered" evidence="1">
    <location>
        <begin position="166"/>
        <end position="192"/>
    </location>
</feature>
<dbReference type="AlphaFoldDB" id="A0A1A2NIX1"/>
<dbReference type="InterPro" id="IPR018720">
    <property type="entry name" value="DUF2249"/>
</dbReference>
<accession>A0A1A2NIX1</accession>
<protein>
    <submittedName>
        <fullName evidence="3">Hemerythrin HHE cation-binding protein</fullName>
    </submittedName>
</protein>
<evidence type="ECO:0000256" key="1">
    <source>
        <dbReference type="SAM" id="MobiDB-lite"/>
    </source>
</evidence>
<proteinExistence type="predicted"/>
<reference evidence="4" key="1">
    <citation type="submission" date="2016-06" db="EMBL/GenBank/DDBJ databases">
        <authorList>
            <person name="Sutton G."/>
            <person name="Brinkac L."/>
            <person name="Sanka R."/>
            <person name="Adams M."/>
            <person name="Lau E."/>
            <person name="Sam S."/>
            <person name="Sreng N."/>
            <person name="Him V."/>
            <person name="Kerleguer A."/>
            <person name="Cheng S."/>
        </authorList>
    </citation>
    <scope>NUCLEOTIDE SEQUENCE [LARGE SCALE GENOMIC DNA]</scope>
    <source>
        <strain evidence="4">E1876</strain>
    </source>
</reference>
<comment type="caution">
    <text evidence="3">The sequence shown here is derived from an EMBL/GenBank/DDBJ whole genome shotgun (WGS) entry which is preliminary data.</text>
</comment>
<feature type="compositionally biased region" description="Gly residues" evidence="1">
    <location>
        <begin position="173"/>
        <end position="188"/>
    </location>
</feature>
<dbReference type="RefSeq" id="WP_064924141.1">
    <property type="nucleotide sequence ID" value="NZ_LZJK01000155.1"/>
</dbReference>
<evidence type="ECO:0000259" key="2">
    <source>
        <dbReference type="Pfam" id="PF10006"/>
    </source>
</evidence>
<gene>
    <name evidence="3" type="ORF">A5710_15770</name>
</gene>
<evidence type="ECO:0000313" key="3">
    <source>
        <dbReference type="EMBL" id="OBI32262.1"/>
    </source>
</evidence>
<dbReference type="OrthoDB" id="8451629at2"/>
<dbReference type="Proteomes" id="UP000093943">
    <property type="component" value="Unassembled WGS sequence"/>
</dbReference>